<name>A0A653DEY4_CALMS</name>
<evidence type="ECO:0000256" key="1">
    <source>
        <dbReference type="SAM" id="MobiDB-lite"/>
    </source>
</evidence>
<reference evidence="2 3" key="1">
    <citation type="submission" date="2019-01" db="EMBL/GenBank/DDBJ databases">
        <authorList>
            <person name="Sayadi A."/>
        </authorList>
    </citation>
    <scope>NUCLEOTIDE SEQUENCE [LARGE SCALE GENOMIC DNA]</scope>
</reference>
<feature type="compositionally biased region" description="Basic residues" evidence="1">
    <location>
        <begin position="38"/>
        <end position="48"/>
    </location>
</feature>
<protein>
    <submittedName>
        <fullName evidence="2">Uncharacterized protein</fullName>
    </submittedName>
</protein>
<feature type="region of interest" description="Disordered" evidence="1">
    <location>
        <begin position="15"/>
        <end position="75"/>
    </location>
</feature>
<evidence type="ECO:0000313" key="3">
    <source>
        <dbReference type="Proteomes" id="UP000410492"/>
    </source>
</evidence>
<proteinExistence type="predicted"/>
<gene>
    <name evidence="2" type="ORF">CALMAC_LOCUS16545</name>
</gene>
<keyword evidence="3" id="KW-1185">Reference proteome</keyword>
<feature type="compositionally biased region" description="Low complexity" evidence="1">
    <location>
        <begin position="63"/>
        <end position="75"/>
    </location>
</feature>
<evidence type="ECO:0000313" key="2">
    <source>
        <dbReference type="EMBL" id="VEN58101.1"/>
    </source>
</evidence>
<dbReference type="Proteomes" id="UP000410492">
    <property type="component" value="Unassembled WGS sequence"/>
</dbReference>
<organism evidence="2 3">
    <name type="scientific">Callosobruchus maculatus</name>
    <name type="common">Southern cowpea weevil</name>
    <name type="synonym">Pulse bruchid</name>
    <dbReference type="NCBI Taxonomy" id="64391"/>
    <lineage>
        <taxon>Eukaryota</taxon>
        <taxon>Metazoa</taxon>
        <taxon>Ecdysozoa</taxon>
        <taxon>Arthropoda</taxon>
        <taxon>Hexapoda</taxon>
        <taxon>Insecta</taxon>
        <taxon>Pterygota</taxon>
        <taxon>Neoptera</taxon>
        <taxon>Endopterygota</taxon>
        <taxon>Coleoptera</taxon>
        <taxon>Polyphaga</taxon>
        <taxon>Cucujiformia</taxon>
        <taxon>Chrysomeloidea</taxon>
        <taxon>Chrysomelidae</taxon>
        <taxon>Bruchinae</taxon>
        <taxon>Bruchini</taxon>
        <taxon>Callosobruchus</taxon>
    </lineage>
</organism>
<accession>A0A653DEY4</accession>
<sequence length="75" mass="8527">MMTVTFKSLRLTCPRPTKDVKLCHPRRPPTGTPTRPRTNQRPRPRRPPVARSAPERRSRMRRCSSWSAGSASSAT</sequence>
<dbReference type="AlphaFoldDB" id="A0A653DEY4"/>
<dbReference type="EMBL" id="CAACVG010011453">
    <property type="protein sequence ID" value="VEN58101.1"/>
    <property type="molecule type" value="Genomic_DNA"/>
</dbReference>